<gene>
    <name evidence="2" type="ORF">JOF55_004750</name>
</gene>
<evidence type="ECO:0000313" key="2">
    <source>
        <dbReference type="EMBL" id="MDR7304506.1"/>
    </source>
</evidence>
<feature type="domain" description="Metallo-beta-lactamase" evidence="1">
    <location>
        <begin position="24"/>
        <end position="188"/>
    </location>
</feature>
<dbReference type="RefSeq" id="WP_310278683.1">
    <property type="nucleotide sequence ID" value="NZ_JAVDXW010000002.1"/>
</dbReference>
<evidence type="ECO:0000259" key="1">
    <source>
        <dbReference type="SMART" id="SM00849"/>
    </source>
</evidence>
<dbReference type="PANTHER" id="PTHR46233">
    <property type="entry name" value="HYDROXYACYLGLUTATHIONE HYDROLASE GLOC"/>
    <property type="match status" value="1"/>
</dbReference>
<dbReference type="PANTHER" id="PTHR46233:SF4">
    <property type="entry name" value="METALLO-BETA-LACTAMASE DOMAIN-CONTAINING PROTEIN"/>
    <property type="match status" value="1"/>
</dbReference>
<organism evidence="2 3">
    <name type="scientific">Haloactinomyces albus</name>
    <dbReference type="NCBI Taxonomy" id="1352928"/>
    <lineage>
        <taxon>Bacteria</taxon>
        <taxon>Bacillati</taxon>
        <taxon>Actinomycetota</taxon>
        <taxon>Actinomycetes</taxon>
        <taxon>Actinopolysporales</taxon>
        <taxon>Actinopolysporaceae</taxon>
        <taxon>Haloactinomyces</taxon>
    </lineage>
</organism>
<accession>A0AAE3ZGI2</accession>
<sequence length="209" mass="22459">MAIRLDHAAVAGKFSLDGEVHEVENNLWVVGDDDRCAIIDAPHDVDAVRELVAGREVVVVLATHAHDDHVRVAPQLADAVGAPVHLHPADLPVWELTHPARQPEALLGDRQLISVGRLNLQVMHTPGHTPGSVCYYCPDLGTVFTGDTLFAGGPGATGRSFSDFDTIIASIRDQLLPLPRATKVCPGHGPGTTIGEVIPQFDEWVKRGY</sequence>
<dbReference type="Proteomes" id="UP001180845">
    <property type="component" value="Unassembled WGS sequence"/>
</dbReference>
<proteinExistence type="predicted"/>
<comment type="caution">
    <text evidence="2">The sequence shown here is derived from an EMBL/GenBank/DDBJ whole genome shotgun (WGS) entry which is preliminary data.</text>
</comment>
<dbReference type="InterPro" id="IPR036866">
    <property type="entry name" value="RibonucZ/Hydroxyglut_hydro"/>
</dbReference>
<evidence type="ECO:0000313" key="3">
    <source>
        <dbReference type="Proteomes" id="UP001180845"/>
    </source>
</evidence>
<dbReference type="InterPro" id="IPR051453">
    <property type="entry name" value="MBL_Glyoxalase_II"/>
</dbReference>
<keyword evidence="3" id="KW-1185">Reference proteome</keyword>
<dbReference type="GO" id="GO:0004416">
    <property type="term" value="F:hydroxyacylglutathione hydrolase activity"/>
    <property type="evidence" value="ECO:0007669"/>
    <property type="project" value="UniProtKB-EC"/>
</dbReference>
<dbReference type="Pfam" id="PF00753">
    <property type="entry name" value="Lactamase_B"/>
    <property type="match status" value="1"/>
</dbReference>
<dbReference type="EC" id="3.1.2.6" evidence="2"/>
<protein>
    <submittedName>
        <fullName evidence="2">Hydroxyacylglutathione hydrolase</fullName>
        <ecNumber evidence="2">3.1.2.6</ecNumber>
    </submittedName>
</protein>
<dbReference type="AlphaFoldDB" id="A0AAE3ZGI2"/>
<reference evidence="2" key="1">
    <citation type="submission" date="2023-07" db="EMBL/GenBank/DDBJ databases">
        <title>Sequencing the genomes of 1000 actinobacteria strains.</title>
        <authorList>
            <person name="Klenk H.-P."/>
        </authorList>
    </citation>
    <scope>NUCLEOTIDE SEQUENCE</scope>
    <source>
        <strain evidence="2">DSM 45977</strain>
    </source>
</reference>
<dbReference type="Gene3D" id="3.60.15.10">
    <property type="entry name" value="Ribonuclease Z/Hydroxyacylglutathione hydrolase-like"/>
    <property type="match status" value="1"/>
</dbReference>
<keyword evidence="2" id="KW-0378">Hydrolase</keyword>
<dbReference type="InterPro" id="IPR001279">
    <property type="entry name" value="Metallo-B-lactamas"/>
</dbReference>
<dbReference type="CDD" id="cd06262">
    <property type="entry name" value="metallo-hydrolase-like_MBL-fold"/>
    <property type="match status" value="1"/>
</dbReference>
<dbReference type="EMBL" id="JAVDXW010000002">
    <property type="protein sequence ID" value="MDR7304506.1"/>
    <property type="molecule type" value="Genomic_DNA"/>
</dbReference>
<dbReference type="SMART" id="SM00849">
    <property type="entry name" value="Lactamase_B"/>
    <property type="match status" value="1"/>
</dbReference>
<name>A0AAE3ZGI2_9ACTN</name>
<dbReference type="SUPFAM" id="SSF56281">
    <property type="entry name" value="Metallo-hydrolase/oxidoreductase"/>
    <property type="match status" value="1"/>
</dbReference>